<keyword evidence="2" id="KW-1185">Reference proteome</keyword>
<accession>A0A4S3JJL9</accession>
<protein>
    <submittedName>
        <fullName evidence="1">Uncharacterized protein</fullName>
    </submittedName>
</protein>
<comment type="caution">
    <text evidence="1">The sequence shown here is derived from an EMBL/GenBank/DDBJ whole genome shotgun (WGS) entry which is preliminary data.</text>
</comment>
<name>A0A4S3JJL9_9EURO</name>
<sequence length="58" mass="6618">MADYLLFASSLTPFPATEPFIIDRLKQISAPRPGVKINYPFALDTIDCFKYGFFERAL</sequence>
<dbReference type="Proteomes" id="UP000308092">
    <property type="component" value="Unassembled WGS sequence"/>
</dbReference>
<evidence type="ECO:0000313" key="1">
    <source>
        <dbReference type="EMBL" id="THC95510.1"/>
    </source>
</evidence>
<organism evidence="1 2">
    <name type="scientific">Aspergillus tanneri</name>
    <dbReference type="NCBI Taxonomy" id="1220188"/>
    <lineage>
        <taxon>Eukaryota</taxon>
        <taxon>Fungi</taxon>
        <taxon>Dikarya</taxon>
        <taxon>Ascomycota</taxon>
        <taxon>Pezizomycotina</taxon>
        <taxon>Eurotiomycetes</taxon>
        <taxon>Eurotiomycetidae</taxon>
        <taxon>Eurotiales</taxon>
        <taxon>Aspergillaceae</taxon>
        <taxon>Aspergillus</taxon>
        <taxon>Aspergillus subgen. Circumdati</taxon>
    </lineage>
</organism>
<dbReference type="AlphaFoldDB" id="A0A4S3JJL9"/>
<dbReference type="VEuPathDB" id="FungiDB:EYZ11_005025"/>
<evidence type="ECO:0000313" key="2">
    <source>
        <dbReference type="Proteomes" id="UP000308092"/>
    </source>
</evidence>
<reference evidence="1 2" key="1">
    <citation type="submission" date="2019-03" db="EMBL/GenBank/DDBJ databases">
        <title>The genome sequence of a newly discovered highly antifungal drug resistant Aspergillus species, Aspergillus tanneri NIH 1004.</title>
        <authorList>
            <person name="Mounaud S."/>
            <person name="Singh I."/>
            <person name="Joardar V."/>
            <person name="Pakala S."/>
            <person name="Pakala S."/>
            <person name="Venepally P."/>
            <person name="Hoover J."/>
            <person name="Nierman W."/>
            <person name="Chung J."/>
            <person name="Losada L."/>
        </authorList>
    </citation>
    <scope>NUCLEOTIDE SEQUENCE [LARGE SCALE GENOMIC DNA]</scope>
    <source>
        <strain evidence="1 2">NIH1004</strain>
    </source>
</reference>
<proteinExistence type="predicted"/>
<dbReference type="EMBL" id="SOSA01000154">
    <property type="protein sequence ID" value="THC95510.1"/>
    <property type="molecule type" value="Genomic_DNA"/>
</dbReference>
<gene>
    <name evidence="1" type="ORF">EYZ11_005025</name>
</gene>